<protein>
    <recommendedName>
        <fullName evidence="5">GPI anchored serine-threonine rich protein</fullName>
    </recommendedName>
</protein>
<proteinExistence type="predicted"/>
<evidence type="ECO:0008006" key="5">
    <source>
        <dbReference type="Google" id="ProtNLM"/>
    </source>
</evidence>
<dbReference type="Proteomes" id="UP000034841">
    <property type="component" value="Unassembled WGS sequence"/>
</dbReference>
<evidence type="ECO:0000313" key="4">
    <source>
        <dbReference type="Proteomes" id="UP000034841"/>
    </source>
</evidence>
<dbReference type="EMBL" id="LBBL01000094">
    <property type="protein sequence ID" value="KKF95455.1"/>
    <property type="molecule type" value="Genomic_DNA"/>
</dbReference>
<feature type="chain" id="PRO_5002527428" description="GPI anchored serine-threonine rich protein" evidence="2">
    <location>
        <begin position="20"/>
        <end position="158"/>
    </location>
</feature>
<evidence type="ECO:0000313" key="3">
    <source>
        <dbReference type="EMBL" id="KKF95455.1"/>
    </source>
</evidence>
<feature type="signal peptide" evidence="2">
    <location>
        <begin position="1"/>
        <end position="19"/>
    </location>
</feature>
<accession>A0A0F8B4X1</accession>
<reference evidence="3 4" key="1">
    <citation type="submission" date="2015-04" db="EMBL/GenBank/DDBJ databases">
        <title>Genome sequence of Ceratocystis platani, a major pathogen of plane trees.</title>
        <authorList>
            <person name="Belbahri L."/>
        </authorList>
    </citation>
    <scope>NUCLEOTIDE SEQUENCE [LARGE SCALE GENOMIC DNA]</scope>
    <source>
        <strain evidence="3 4">CFO</strain>
    </source>
</reference>
<dbReference type="OrthoDB" id="2507140at2759"/>
<keyword evidence="2" id="KW-0732">Signal</keyword>
<feature type="region of interest" description="Disordered" evidence="1">
    <location>
        <begin position="106"/>
        <end position="129"/>
    </location>
</feature>
<sequence>MKFSTAAIFIAASVASVAAVDESCNAANIVEACISMTQPRVDACTGNDWSCLCSAHTDLATCYNNCPNDPAGFSAQQQVDSYCAAASQFPASTAASSGAATGTGSVATATTTGSSRSSSTASGSGASASETASLETTGAGAKMAISGAAIVAAFAALV</sequence>
<evidence type="ECO:0000256" key="1">
    <source>
        <dbReference type="SAM" id="MobiDB-lite"/>
    </source>
</evidence>
<keyword evidence="4" id="KW-1185">Reference proteome</keyword>
<gene>
    <name evidence="3" type="ORF">CFO_g2185</name>
</gene>
<dbReference type="AlphaFoldDB" id="A0A0F8B4X1"/>
<name>A0A0F8B4X1_CERFI</name>
<organism evidence="3 4">
    <name type="scientific">Ceratocystis fimbriata f. sp. platani</name>
    <dbReference type="NCBI Taxonomy" id="88771"/>
    <lineage>
        <taxon>Eukaryota</taxon>
        <taxon>Fungi</taxon>
        <taxon>Dikarya</taxon>
        <taxon>Ascomycota</taxon>
        <taxon>Pezizomycotina</taxon>
        <taxon>Sordariomycetes</taxon>
        <taxon>Hypocreomycetidae</taxon>
        <taxon>Microascales</taxon>
        <taxon>Ceratocystidaceae</taxon>
        <taxon>Ceratocystis</taxon>
    </lineage>
</organism>
<comment type="caution">
    <text evidence="3">The sequence shown here is derived from an EMBL/GenBank/DDBJ whole genome shotgun (WGS) entry which is preliminary data.</text>
</comment>
<evidence type="ECO:0000256" key="2">
    <source>
        <dbReference type="SAM" id="SignalP"/>
    </source>
</evidence>